<gene>
    <name evidence="2" type="ORF">DFR30_1233</name>
</gene>
<feature type="transmembrane region" description="Helical" evidence="1">
    <location>
        <begin position="20"/>
        <end position="42"/>
    </location>
</feature>
<evidence type="ECO:0000256" key="1">
    <source>
        <dbReference type="SAM" id="Phobius"/>
    </source>
</evidence>
<evidence type="ECO:0008006" key="4">
    <source>
        <dbReference type="Google" id="ProtNLM"/>
    </source>
</evidence>
<keyword evidence="1" id="KW-0472">Membrane</keyword>
<evidence type="ECO:0000313" key="2">
    <source>
        <dbReference type="EMBL" id="TCK17975.1"/>
    </source>
</evidence>
<organism evidence="2 3">
    <name type="scientific">Thiogranum longum</name>
    <dbReference type="NCBI Taxonomy" id="1537524"/>
    <lineage>
        <taxon>Bacteria</taxon>
        <taxon>Pseudomonadati</taxon>
        <taxon>Pseudomonadota</taxon>
        <taxon>Gammaproteobacteria</taxon>
        <taxon>Chromatiales</taxon>
        <taxon>Ectothiorhodospiraceae</taxon>
        <taxon>Thiogranum</taxon>
    </lineage>
</organism>
<proteinExistence type="predicted"/>
<dbReference type="AlphaFoldDB" id="A0A4R1HCJ6"/>
<keyword evidence="1" id="KW-1133">Transmembrane helix</keyword>
<dbReference type="Proteomes" id="UP000295707">
    <property type="component" value="Unassembled WGS sequence"/>
</dbReference>
<protein>
    <recommendedName>
        <fullName evidence="4">Outer membrane lipoprotein SlyB</fullName>
    </recommendedName>
</protein>
<keyword evidence="1" id="KW-0812">Transmembrane</keyword>
<keyword evidence="3" id="KW-1185">Reference proteome</keyword>
<dbReference type="EMBL" id="SMFX01000001">
    <property type="protein sequence ID" value="TCK17975.1"/>
    <property type="molecule type" value="Genomic_DNA"/>
</dbReference>
<accession>A0A4R1HCJ6</accession>
<comment type="caution">
    <text evidence="2">The sequence shown here is derived from an EMBL/GenBank/DDBJ whole genome shotgun (WGS) entry which is preliminary data.</text>
</comment>
<reference evidence="2 3" key="1">
    <citation type="submission" date="2019-03" db="EMBL/GenBank/DDBJ databases">
        <title>Genomic Encyclopedia of Type Strains, Phase IV (KMG-IV): sequencing the most valuable type-strain genomes for metagenomic binning, comparative biology and taxonomic classification.</title>
        <authorList>
            <person name="Goeker M."/>
        </authorList>
    </citation>
    <scope>NUCLEOTIDE SEQUENCE [LARGE SCALE GENOMIC DNA]</scope>
    <source>
        <strain evidence="2 3">DSM 19610</strain>
    </source>
</reference>
<sequence length="101" mass="10735">MIEEVPDTLPGKAFGGLAGFMVGAAVGGPVGAIGVGFASVWLGGNVQETTGLHGRAYRIKSHDGTIRIVRSPQQQWSIGDQVQVDDNRLAYLEKQQVSRSK</sequence>
<evidence type="ECO:0000313" key="3">
    <source>
        <dbReference type="Proteomes" id="UP000295707"/>
    </source>
</evidence>
<name>A0A4R1HCJ6_9GAMM</name>